<evidence type="ECO:0000313" key="1">
    <source>
        <dbReference type="EMBL" id="CAF4907853.1"/>
    </source>
</evidence>
<dbReference type="AlphaFoldDB" id="A0A821VL09"/>
<evidence type="ECO:0000313" key="3">
    <source>
        <dbReference type="Proteomes" id="UP000663873"/>
    </source>
</evidence>
<dbReference type="Proteomes" id="UP000663848">
    <property type="component" value="Unassembled WGS sequence"/>
</dbReference>
<feature type="non-terminal residue" evidence="1">
    <location>
        <position position="1"/>
    </location>
</feature>
<name>A0A821VL09_9BILA</name>
<dbReference type="EMBL" id="CAJOBP010078877">
    <property type="protein sequence ID" value="CAF4907853.1"/>
    <property type="molecule type" value="Genomic_DNA"/>
</dbReference>
<dbReference type="Proteomes" id="UP000663873">
    <property type="component" value="Unassembled WGS sequence"/>
</dbReference>
<keyword evidence="3" id="KW-1185">Reference proteome</keyword>
<dbReference type="EMBL" id="CAJOBR010066218">
    <property type="protein sequence ID" value="CAF5084818.1"/>
    <property type="molecule type" value="Genomic_DNA"/>
</dbReference>
<gene>
    <name evidence="2" type="ORF">QYT958_LOCUS44089</name>
    <name evidence="1" type="ORF">UJA718_LOCUS45831</name>
</gene>
<organism evidence="1 3">
    <name type="scientific">Rotaria socialis</name>
    <dbReference type="NCBI Taxonomy" id="392032"/>
    <lineage>
        <taxon>Eukaryota</taxon>
        <taxon>Metazoa</taxon>
        <taxon>Spiralia</taxon>
        <taxon>Gnathifera</taxon>
        <taxon>Rotifera</taxon>
        <taxon>Eurotatoria</taxon>
        <taxon>Bdelloidea</taxon>
        <taxon>Philodinida</taxon>
        <taxon>Philodinidae</taxon>
        <taxon>Rotaria</taxon>
    </lineage>
</organism>
<comment type="caution">
    <text evidence="1">The sequence shown here is derived from an EMBL/GenBank/DDBJ whole genome shotgun (WGS) entry which is preliminary data.</text>
</comment>
<protein>
    <submittedName>
        <fullName evidence="1">Uncharacterized protein</fullName>
    </submittedName>
</protein>
<sequence length="28" mass="2997">MVIFGALIIGSPILCATTELPHGISQQW</sequence>
<reference evidence="1" key="1">
    <citation type="submission" date="2021-02" db="EMBL/GenBank/DDBJ databases">
        <authorList>
            <person name="Nowell W R."/>
        </authorList>
    </citation>
    <scope>NUCLEOTIDE SEQUENCE</scope>
</reference>
<evidence type="ECO:0000313" key="2">
    <source>
        <dbReference type="EMBL" id="CAF5084818.1"/>
    </source>
</evidence>
<accession>A0A821VL09</accession>
<proteinExistence type="predicted"/>